<name>A0A9P8PTR5_9ASCO</name>
<feature type="region of interest" description="Disordered" evidence="1">
    <location>
        <begin position="434"/>
        <end position="465"/>
    </location>
</feature>
<feature type="compositionally biased region" description="Acidic residues" evidence="1">
    <location>
        <begin position="335"/>
        <end position="356"/>
    </location>
</feature>
<feature type="region of interest" description="Disordered" evidence="1">
    <location>
        <begin position="1"/>
        <end position="45"/>
    </location>
</feature>
<dbReference type="Proteomes" id="UP000788993">
    <property type="component" value="Unassembled WGS sequence"/>
</dbReference>
<gene>
    <name evidence="3" type="ORF">OGATHE_000919</name>
</gene>
<evidence type="ECO:0000256" key="1">
    <source>
        <dbReference type="SAM" id="MobiDB-lite"/>
    </source>
</evidence>
<feature type="compositionally biased region" description="Basic and acidic residues" evidence="1">
    <location>
        <begin position="454"/>
        <end position="465"/>
    </location>
</feature>
<dbReference type="InterPro" id="IPR007180">
    <property type="entry name" value="DUF382"/>
</dbReference>
<dbReference type="AlphaFoldDB" id="A0A9P8PTR5"/>
<feature type="domain" description="PSP proline-rich" evidence="2">
    <location>
        <begin position="259"/>
        <end position="313"/>
    </location>
</feature>
<dbReference type="SMART" id="SM00581">
    <property type="entry name" value="PSP"/>
    <property type="match status" value="1"/>
</dbReference>
<reference evidence="3" key="2">
    <citation type="submission" date="2021-01" db="EMBL/GenBank/DDBJ databases">
        <authorList>
            <person name="Schikora-Tamarit M.A."/>
        </authorList>
    </citation>
    <scope>NUCLEOTIDE SEQUENCE</scope>
    <source>
        <strain evidence="3">NCAIM Y.01608</strain>
    </source>
</reference>
<evidence type="ECO:0000313" key="3">
    <source>
        <dbReference type="EMBL" id="KAH3677445.1"/>
    </source>
</evidence>
<dbReference type="InterPro" id="IPR052584">
    <property type="entry name" value="U2_snRNP_Complex_Component"/>
</dbReference>
<feature type="compositionally biased region" description="Polar residues" evidence="1">
    <location>
        <begin position="389"/>
        <end position="400"/>
    </location>
</feature>
<dbReference type="PANTHER" id="PTHR12785:SF6">
    <property type="entry name" value="SPLICING FACTOR 3B SUBUNIT 2"/>
    <property type="match status" value="1"/>
</dbReference>
<dbReference type="GO" id="GO:0005634">
    <property type="term" value="C:nucleus"/>
    <property type="evidence" value="ECO:0007669"/>
    <property type="project" value="InterPro"/>
</dbReference>
<dbReference type="InterPro" id="IPR006568">
    <property type="entry name" value="PSP_pro-rich"/>
</dbReference>
<protein>
    <recommendedName>
        <fullName evidence="2">PSP proline-rich domain-containing protein</fullName>
    </recommendedName>
</protein>
<dbReference type="Pfam" id="PF04037">
    <property type="entry name" value="DUF382"/>
    <property type="match status" value="1"/>
</dbReference>
<accession>A0A9P8PTR5</accession>
<organism evidence="3 4">
    <name type="scientific">Ogataea polymorpha</name>
    <dbReference type="NCBI Taxonomy" id="460523"/>
    <lineage>
        <taxon>Eukaryota</taxon>
        <taxon>Fungi</taxon>
        <taxon>Dikarya</taxon>
        <taxon>Ascomycota</taxon>
        <taxon>Saccharomycotina</taxon>
        <taxon>Pichiomycetes</taxon>
        <taxon>Pichiales</taxon>
        <taxon>Pichiaceae</taxon>
        <taxon>Ogataea</taxon>
    </lineage>
</organism>
<feature type="region of interest" description="Disordered" evidence="1">
    <location>
        <begin position="65"/>
        <end position="94"/>
    </location>
</feature>
<reference evidence="3" key="1">
    <citation type="journal article" date="2021" name="Open Biol.">
        <title>Shared evolutionary footprints suggest mitochondrial oxidative damage underlies multiple complex I losses in fungi.</title>
        <authorList>
            <person name="Schikora-Tamarit M.A."/>
            <person name="Marcet-Houben M."/>
            <person name="Nosek J."/>
            <person name="Gabaldon T."/>
        </authorList>
    </citation>
    <scope>NUCLEOTIDE SEQUENCE</scope>
    <source>
        <strain evidence="3">NCAIM Y.01608</strain>
    </source>
</reference>
<dbReference type="Pfam" id="PF04046">
    <property type="entry name" value="PSP"/>
    <property type="match status" value="1"/>
</dbReference>
<feature type="compositionally biased region" description="Basic and acidic residues" evidence="1">
    <location>
        <begin position="66"/>
        <end position="94"/>
    </location>
</feature>
<proteinExistence type="predicted"/>
<keyword evidence="4" id="KW-1185">Reference proteome</keyword>
<dbReference type="EMBL" id="JAEUBD010000108">
    <property type="protein sequence ID" value="KAH3677445.1"/>
    <property type="molecule type" value="Genomic_DNA"/>
</dbReference>
<feature type="compositionally biased region" description="Basic and acidic residues" evidence="1">
    <location>
        <begin position="357"/>
        <end position="369"/>
    </location>
</feature>
<evidence type="ECO:0000259" key="2">
    <source>
        <dbReference type="SMART" id="SM00581"/>
    </source>
</evidence>
<comment type="caution">
    <text evidence="3">The sequence shown here is derived from an EMBL/GenBank/DDBJ whole genome shotgun (WGS) entry which is preliminary data.</text>
</comment>
<dbReference type="PANTHER" id="PTHR12785">
    <property type="entry name" value="SPLICING FACTOR 3B"/>
    <property type="match status" value="1"/>
</dbReference>
<evidence type="ECO:0000313" key="4">
    <source>
        <dbReference type="Proteomes" id="UP000788993"/>
    </source>
</evidence>
<feature type="compositionally biased region" description="Basic residues" evidence="1">
    <location>
        <begin position="1"/>
        <end position="18"/>
    </location>
</feature>
<sequence length="465" mass="53744">MVHKTKNQLRRERAKQRKGSLGTVQRQLPEIKTDVEGAEAPDSPVDVVVEDAPVDGFADYQAIFDKFNKPKESPTGDGHENEQKTEETKSEYEGFEKDDFPEQLSKRQFKKKYQIPLAYLKAESDKPELLEMADVNSPDPRLLVYLKTLHNAIPVPQHWGAAKGFLMGRRNYDRPPYQLPKFIADTGIIQMRSSMNDKETTLKQRMRERVQPRMGQLDIDFNKLYDAFFKNQTKPDLLRYGEVYFEGLESIELLGPFKVSKYRPGVMSARLREALGMVGPKSRLPPWYEKFQKLGPPPAYPYMRINSDGTVSFDNDQRTVVNRAEPVDRTRWGELEEIYESESEEEADQREEEEDKEERTSRTEAESDSKYVASTGDVFINSLEAKSVPLSSPQTQQSANENEDGRPKKLYTVLREKKGGQHESIYGSETLAYDLKRTGDEESVQPPKRRKELHTHEKKEEKFRF</sequence>
<feature type="region of interest" description="Disordered" evidence="1">
    <location>
        <begin position="332"/>
        <end position="409"/>
    </location>
</feature>